<feature type="non-terminal residue" evidence="1">
    <location>
        <position position="144"/>
    </location>
</feature>
<dbReference type="InterPro" id="IPR029058">
    <property type="entry name" value="AB_hydrolase_fold"/>
</dbReference>
<name>A0A382UVV6_9ZZZZ</name>
<dbReference type="AlphaFoldDB" id="A0A382UVV6"/>
<dbReference type="EMBL" id="UINC01146842">
    <property type="protein sequence ID" value="SVD37801.1"/>
    <property type="molecule type" value="Genomic_DNA"/>
</dbReference>
<gene>
    <name evidence="1" type="ORF">METZ01_LOCUS390655</name>
</gene>
<dbReference type="Gene3D" id="3.40.50.1820">
    <property type="entry name" value="alpha/beta hydrolase"/>
    <property type="match status" value="1"/>
</dbReference>
<accession>A0A382UVV6</accession>
<proteinExistence type="predicted"/>
<protein>
    <submittedName>
        <fullName evidence="1">Uncharacterized protein</fullName>
    </submittedName>
</protein>
<evidence type="ECO:0000313" key="1">
    <source>
        <dbReference type="EMBL" id="SVD37801.1"/>
    </source>
</evidence>
<reference evidence="1" key="1">
    <citation type="submission" date="2018-05" db="EMBL/GenBank/DDBJ databases">
        <authorList>
            <person name="Lanie J.A."/>
            <person name="Ng W.-L."/>
            <person name="Kazmierczak K.M."/>
            <person name="Andrzejewski T.M."/>
            <person name="Davidsen T.M."/>
            <person name="Wayne K.J."/>
            <person name="Tettelin H."/>
            <person name="Glass J.I."/>
            <person name="Rusch D."/>
            <person name="Podicherti R."/>
            <person name="Tsui H.-C.T."/>
            <person name="Winkler M.E."/>
        </authorList>
    </citation>
    <scope>NUCLEOTIDE SEQUENCE</scope>
</reference>
<sequence>MATIRRALALCGLLLLSSLSGITSGADDFSDSHDVDSFPVGWQNLVWSGSENQTHWAQIYYPSNESGLGQPIDNASGPFSLLIWIGDEGESSDQYDWLGKTISTAGYIIIVIPPDWNSDDTLAQCSSILGLWYRIQYNNQNGSL</sequence>
<organism evidence="1">
    <name type="scientific">marine metagenome</name>
    <dbReference type="NCBI Taxonomy" id="408172"/>
    <lineage>
        <taxon>unclassified sequences</taxon>
        <taxon>metagenomes</taxon>
        <taxon>ecological metagenomes</taxon>
    </lineage>
</organism>